<keyword evidence="2" id="KW-1185">Reference proteome</keyword>
<gene>
    <name evidence="1" type="ORF">Y1Q_0019905</name>
</gene>
<dbReference type="AlphaFoldDB" id="A0A151MKP0"/>
<proteinExistence type="predicted"/>
<dbReference type="EMBL" id="AKHW03005941">
    <property type="protein sequence ID" value="KYO25094.1"/>
    <property type="molecule type" value="Genomic_DNA"/>
</dbReference>
<accession>A0A151MKP0</accession>
<comment type="caution">
    <text evidence="1">The sequence shown here is derived from an EMBL/GenBank/DDBJ whole genome shotgun (WGS) entry which is preliminary data.</text>
</comment>
<organism evidence="1 2">
    <name type="scientific">Alligator mississippiensis</name>
    <name type="common">American alligator</name>
    <dbReference type="NCBI Taxonomy" id="8496"/>
    <lineage>
        <taxon>Eukaryota</taxon>
        <taxon>Metazoa</taxon>
        <taxon>Chordata</taxon>
        <taxon>Craniata</taxon>
        <taxon>Vertebrata</taxon>
        <taxon>Euteleostomi</taxon>
        <taxon>Archelosauria</taxon>
        <taxon>Archosauria</taxon>
        <taxon>Crocodylia</taxon>
        <taxon>Alligatoridae</taxon>
        <taxon>Alligatorinae</taxon>
        <taxon>Alligator</taxon>
    </lineage>
</organism>
<name>A0A151MKP0_ALLMI</name>
<reference evidence="1 2" key="1">
    <citation type="journal article" date="2012" name="Genome Biol.">
        <title>Sequencing three crocodilian genomes to illuminate the evolution of archosaurs and amniotes.</title>
        <authorList>
            <person name="St John J.A."/>
            <person name="Braun E.L."/>
            <person name="Isberg S.R."/>
            <person name="Miles L.G."/>
            <person name="Chong A.Y."/>
            <person name="Gongora J."/>
            <person name="Dalzell P."/>
            <person name="Moran C."/>
            <person name="Bed'hom B."/>
            <person name="Abzhanov A."/>
            <person name="Burgess S.C."/>
            <person name="Cooksey A.M."/>
            <person name="Castoe T.A."/>
            <person name="Crawford N.G."/>
            <person name="Densmore L.D."/>
            <person name="Drew J.C."/>
            <person name="Edwards S.V."/>
            <person name="Faircloth B.C."/>
            <person name="Fujita M.K."/>
            <person name="Greenwold M.J."/>
            <person name="Hoffmann F.G."/>
            <person name="Howard J.M."/>
            <person name="Iguchi T."/>
            <person name="Janes D.E."/>
            <person name="Khan S.Y."/>
            <person name="Kohno S."/>
            <person name="de Koning A.J."/>
            <person name="Lance S.L."/>
            <person name="McCarthy F.M."/>
            <person name="McCormack J.E."/>
            <person name="Merchant M.E."/>
            <person name="Peterson D.G."/>
            <person name="Pollock D.D."/>
            <person name="Pourmand N."/>
            <person name="Raney B.J."/>
            <person name="Roessler K.A."/>
            <person name="Sanford J.R."/>
            <person name="Sawyer R.H."/>
            <person name="Schmidt C.J."/>
            <person name="Triplett E.W."/>
            <person name="Tuberville T.D."/>
            <person name="Venegas-Anaya M."/>
            <person name="Howard J.T."/>
            <person name="Jarvis E.D."/>
            <person name="Guillette L.J.Jr."/>
            <person name="Glenn T.C."/>
            <person name="Green R.E."/>
            <person name="Ray D.A."/>
        </authorList>
    </citation>
    <scope>NUCLEOTIDE SEQUENCE [LARGE SCALE GENOMIC DNA]</scope>
    <source>
        <strain evidence="1">KSC_2009_1</strain>
    </source>
</reference>
<evidence type="ECO:0000313" key="1">
    <source>
        <dbReference type="EMBL" id="KYO25094.1"/>
    </source>
</evidence>
<dbReference type="Proteomes" id="UP000050525">
    <property type="component" value="Unassembled WGS sequence"/>
</dbReference>
<protein>
    <submittedName>
        <fullName evidence="1">Uncharacterized protein</fullName>
    </submittedName>
</protein>
<evidence type="ECO:0000313" key="2">
    <source>
        <dbReference type="Proteomes" id="UP000050525"/>
    </source>
</evidence>
<sequence>MGCKKKSLVEYRREYPDLEVKWVKKLGKEDQEILKCYRWRNRQSVLSTSTRTTGRPSGWHGSNRLSTRRSRRCSRETYMRQAILIMRQHRANESSQLYTSSKQEAQQPGLLDTVDSCFFTTSNLYPCHANIATVGSGGHAPATDQEQALGTRTWRSCRRRWEQLQCLDQA</sequence>